<gene>
    <name evidence="2" type="ORF">CVT26_012675</name>
</gene>
<organism evidence="2 3">
    <name type="scientific">Gymnopilus dilepis</name>
    <dbReference type="NCBI Taxonomy" id="231916"/>
    <lineage>
        <taxon>Eukaryota</taxon>
        <taxon>Fungi</taxon>
        <taxon>Dikarya</taxon>
        <taxon>Basidiomycota</taxon>
        <taxon>Agaricomycotina</taxon>
        <taxon>Agaricomycetes</taxon>
        <taxon>Agaricomycetidae</taxon>
        <taxon>Agaricales</taxon>
        <taxon>Agaricineae</taxon>
        <taxon>Hymenogastraceae</taxon>
        <taxon>Gymnopilus</taxon>
    </lineage>
</organism>
<name>A0A409WAQ0_9AGAR</name>
<dbReference type="EMBL" id="NHYE01005246">
    <property type="protein sequence ID" value="PPQ75585.1"/>
    <property type="molecule type" value="Genomic_DNA"/>
</dbReference>
<proteinExistence type="predicted"/>
<dbReference type="Pfam" id="PF00646">
    <property type="entry name" value="F-box"/>
    <property type="match status" value="1"/>
</dbReference>
<dbReference type="OrthoDB" id="2688364at2759"/>
<dbReference type="Proteomes" id="UP000284706">
    <property type="component" value="Unassembled WGS sequence"/>
</dbReference>
<dbReference type="InterPro" id="IPR001810">
    <property type="entry name" value="F-box_dom"/>
</dbReference>
<keyword evidence="3" id="KW-1185">Reference proteome</keyword>
<dbReference type="InParanoid" id="A0A409WAQ0"/>
<protein>
    <recommendedName>
        <fullName evidence="1">F-box domain-containing protein</fullName>
    </recommendedName>
</protein>
<feature type="domain" description="F-box" evidence="1">
    <location>
        <begin position="25"/>
        <end position="65"/>
    </location>
</feature>
<evidence type="ECO:0000259" key="1">
    <source>
        <dbReference type="Pfam" id="PF00646"/>
    </source>
</evidence>
<reference evidence="2 3" key="1">
    <citation type="journal article" date="2018" name="Evol. Lett.">
        <title>Horizontal gene cluster transfer increased hallucinogenic mushroom diversity.</title>
        <authorList>
            <person name="Reynolds H.T."/>
            <person name="Vijayakumar V."/>
            <person name="Gluck-Thaler E."/>
            <person name="Korotkin H.B."/>
            <person name="Matheny P.B."/>
            <person name="Slot J.C."/>
        </authorList>
    </citation>
    <scope>NUCLEOTIDE SEQUENCE [LARGE SCALE GENOMIC DNA]</scope>
    <source>
        <strain evidence="2 3">SRW20</strain>
    </source>
</reference>
<dbReference type="AlphaFoldDB" id="A0A409WAQ0"/>
<dbReference type="InterPro" id="IPR036047">
    <property type="entry name" value="F-box-like_dom_sf"/>
</dbReference>
<evidence type="ECO:0000313" key="3">
    <source>
        <dbReference type="Proteomes" id="UP000284706"/>
    </source>
</evidence>
<sequence length="499" mass="55229">MAQKPSASQCSGRTKATYDKQGLLPRLAVDVLINILNFLRPCDIIGVRRTCKLLQEITKLRTVWVNALGALMEQHSISEAMFPLREMRVDILEHVALSPHRLVSLVKRSSAIEPSSIRTLSRDLSKEEKDTFAMQGVGQVNDLILACGGRYLVSNSVNSSRWSVSTLMSVWDLGICANDTALVLTRYLEQKIDLELRLFFPDPDVSGTFYVVSVQRSSAITVLIHRVLLSDSPSITSFSALELPVTAPTSPCLVELVPNSSRIVISSQHDEKVSLWIWDFLLNTGARLMGPECSLFPYRDTIMFASKDKVSIFNVPSTLHSYVPGQEAISKYEPSLVVTVPSKVSESYYIDYPNATPTPPKSTVVHYLLRLHPHQLTLLEITDIFGRDSLIPKQLPIKKKILDARDVRAFTALHRRDIDGCEGCLSLSGVDSDGTSICMLNVVASPGAGKDPKIGFIKASLNHLVNIDLVIQEFCTFLGRECVLTAGGDVVIFDYLLPR</sequence>
<evidence type="ECO:0000313" key="2">
    <source>
        <dbReference type="EMBL" id="PPQ75585.1"/>
    </source>
</evidence>
<comment type="caution">
    <text evidence="2">The sequence shown here is derived from an EMBL/GenBank/DDBJ whole genome shotgun (WGS) entry which is preliminary data.</text>
</comment>
<accession>A0A409WAQ0</accession>
<dbReference type="SUPFAM" id="SSF81383">
    <property type="entry name" value="F-box domain"/>
    <property type="match status" value="1"/>
</dbReference>